<gene>
    <name evidence="2" type="ORF">B0A55_05530</name>
</gene>
<protein>
    <submittedName>
        <fullName evidence="2">Uncharacterized protein</fullName>
    </submittedName>
</protein>
<dbReference type="AlphaFoldDB" id="A0A4U0XAT4"/>
<reference evidence="2 3" key="1">
    <citation type="submission" date="2017-03" db="EMBL/GenBank/DDBJ databases">
        <title>Genomes of endolithic fungi from Antarctica.</title>
        <authorList>
            <person name="Coleine C."/>
            <person name="Masonjones S."/>
            <person name="Stajich J.E."/>
        </authorList>
    </citation>
    <scope>NUCLEOTIDE SEQUENCE [LARGE SCALE GENOMIC DNA]</scope>
    <source>
        <strain evidence="2 3">CCFEE 5184</strain>
    </source>
</reference>
<feature type="compositionally biased region" description="Low complexity" evidence="1">
    <location>
        <begin position="121"/>
        <end position="138"/>
    </location>
</feature>
<evidence type="ECO:0000256" key="1">
    <source>
        <dbReference type="SAM" id="MobiDB-lite"/>
    </source>
</evidence>
<evidence type="ECO:0000313" key="2">
    <source>
        <dbReference type="EMBL" id="TKA73794.1"/>
    </source>
</evidence>
<dbReference type="Proteomes" id="UP000309340">
    <property type="component" value="Unassembled WGS sequence"/>
</dbReference>
<sequence length="197" mass="21313">MLTDRPGLRARPLCINTHNSKSPPASATKNSNDPATTFYSTITSPPRKGWLAPPTSPTSLVRDPSAAAKQSIASEFDTQRRRIQELEAEVRSMRLALEEFFKGRSTQPLATTTTLPVPTSYMPSSSGLASPSATSSVSRLDSSQALMSEEDFFKLFVPLEARAGPEPELEPTVAEAKAFAVAVGTHQRTVKPQSPRK</sequence>
<feature type="region of interest" description="Disordered" evidence="1">
    <location>
        <begin position="1"/>
        <end position="73"/>
    </location>
</feature>
<evidence type="ECO:0000313" key="3">
    <source>
        <dbReference type="Proteomes" id="UP000309340"/>
    </source>
</evidence>
<organism evidence="2 3">
    <name type="scientific">Friedmanniomyces simplex</name>
    <dbReference type="NCBI Taxonomy" id="329884"/>
    <lineage>
        <taxon>Eukaryota</taxon>
        <taxon>Fungi</taxon>
        <taxon>Dikarya</taxon>
        <taxon>Ascomycota</taxon>
        <taxon>Pezizomycotina</taxon>
        <taxon>Dothideomycetes</taxon>
        <taxon>Dothideomycetidae</taxon>
        <taxon>Mycosphaerellales</taxon>
        <taxon>Teratosphaeriaceae</taxon>
        <taxon>Friedmanniomyces</taxon>
    </lineage>
</organism>
<proteinExistence type="predicted"/>
<comment type="caution">
    <text evidence="2">The sequence shown here is derived from an EMBL/GenBank/DDBJ whole genome shotgun (WGS) entry which is preliminary data.</text>
</comment>
<dbReference type="EMBL" id="NAJQ01000250">
    <property type="protein sequence ID" value="TKA73794.1"/>
    <property type="molecule type" value="Genomic_DNA"/>
</dbReference>
<accession>A0A4U0XAT4</accession>
<feature type="region of interest" description="Disordered" evidence="1">
    <location>
        <begin position="121"/>
        <end position="141"/>
    </location>
</feature>
<dbReference type="OrthoDB" id="10326580at2759"/>
<keyword evidence="3" id="KW-1185">Reference proteome</keyword>
<name>A0A4U0XAT4_9PEZI</name>
<feature type="compositionally biased region" description="Polar residues" evidence="1">
    <location>
        <begin position="16"/>
        <end position="44"/>
    </location>
</feature>